<feature type="domain" description="Methyl-accepting transducer" evidence="3">
    <location>
        <begin position="41"/>
        <end position="277"/>
    </location>
</feature>
<dbReference type="eggNOG" id="COG0840">
    <property type="taxonomic scope" value="Bacteria"/>
</dbReference>
<dbReference type="SMART" id="SM00283">
    <property type="entry name" value="MA"/>
    <property type="match status" value="1"/>
</dbReference>
<keyword evidence="1 2" id="KW-0807">Transducer</keyword>
<reference evidence="4 5" key="1">
    <citation type="submission" date="2013-11" db="EMBL/GenBank/DDBJ databases">
        <title>Complete genome sequence of Clostridum sp. M2/40.</title>
        <authorList>
            <person name="Wibberg D."/>
            <person name="Puehler A."/>
            <person name="Schlueter A."/>
        </authorList>
    </citation>
    <scope>NUCLEOTIDE SEQUENCE [LARGE SCALE GENOMIC DNA]</scope>
    <source>
        <strain evidence="5">M2/40</strain>
    </source>
</reference>
<protein>
    <submittedName>
        <fullName evidence="4">Putative methyl-accepting chemotaxis sensory transducer</fullName>
    </submittedName>
</protein>
<proteinExistence type="predicted"/>
<gene>
    <name evidence="4" type="ORF">CM240_0934</name>
</gene>
<dbReference type="InterPro" id="IPR004089">
    <property type="entry name" value="MCPsignal_dom"/>
</dbReference>
<dbReference type="Gene3D" id="1.10.287.950">
    <property type="entry name" value="Methyl-accepting chemotaxis protein"/>
    <property type="match status" value="1"/>
</dbReference>
<evidence type="ECO:0000259" key="3">
    <source>
        <dbReference type="PROSITE" id="PS50111"/>
    </source>
</evidence>
<dbReference type="KEGG" id="clt:CM240_0934"/>
<dbReference type="PANTHER" id="PTHR32089:SF112">
    <property type="entry name" value="LYSOZYME-LIKE PROTEIN-RELATED"/>
    <property type="match status" value="1"/>
</dbReference>
<dbReference type="Pfam" id="PF00015">
    <property type="entry name" value="MCPsignal"/>
    <property type="match status" value="1"/>
</dbReference>
<name>W6RUU4_9CLOT</name>
<accession>W6RUU4</accession>
<evidence type="ECO:0000256" key="2">
    <source>
        <dbReference type="PROSITE-ProRule" id="PRU00284"/>
    </source>
</evidence>
<evidence type="ECO:0000256" key="1">
    <source>
        <dbReference type="ARBA" id="ARBA00023224"/>
    </source>
</evidence>
<dbReference type="PANTHER" id="PTHR32089">
    <property type="entry name" value="METHYL-ACCEPTING CHEMOTAXIS PROTEIN MCPB"/>
    <property type="match status" value="1"/>
</dbReference>
<dbReference type="STRING" id="1216932.CM240_0934"/>
<sequence>MLFSRKKDDSTFIDDTPLTISNNDEIKELSNEIQTSVISIKNKAKNLSTEEIYTSANKISDYTNEESSDLDSTIESIDKFNNEMEGLSQNINDVHGLVVNTSKLADDGLTNMNTLDSSLNELKDSFSTSASIVSDLVSKIESVNSITDSISQIASQTNLLALNAAIEAARAGEAGKGFGVVADEIRKLAESSKNAVENITTILDEIKKDIMNTSSAMNSAGDAIELQNNTVQTTKETFTSIKTSIDDTVSQIKNSVNSVNSSTSVRTDIDAKVHSIKESSEKCNLEVNSILSSINDFKDNIKDITSSLEELTKQTTALLNK</sequence>
<dbReference type="PROSITE" id="PS50111">
    <property type="entry name" value="CHEMOTAXIS_TRANSDUC_2"/>
    <property type="match status" value="1"/>
</dbReference>
<dbReference type="GO" id="GO:0016020">
    <property type="term" value="C:membrane"/>
    <property type="evidence" value="ECO:0007669"/>
    <property type="project" value="InterPro"/>
</dbReference>
<dbReference type="GO" id="GO:0007165">
    <property type="term" value="P:signal transduction"/>
    <property type="evidence" value="ECO:0007669"/>
    <property type="project" value="UniProtKB-KW"/>
</dbReference>
<dbReference type="AlphaFoldDB" id="W6RUU4"/>
<evidence type="ECO:0000313" key="4">
    <source>
        <dbReference type="EMBL" id="CDM68098.1"/>
    </source>
</evidence>
<dbReference type="HOGENOM" id="CLU_000445_107_18_9"/>
<dbReference type="Proteomes" id="UP000019426">
    <property type="component" value="Chromosome M2/40_rep1"/>
</dbReference>
<dbReference type="OrthoDB" id="358716at2"/>
<keyword evidence="5" id="KW-1185">Reference proteome</keyword>
<dbReference type="RefSeq" id="WP_044036946.1">
    <property type="nucleotide sequence ID" value="NZ_HG917868.1"/>
</dbReference>
<dbReference type="PATRIC" id="fig|1216932.3.peg.920"/>
<dbReference type="EMBL" id="HG917868">
    <property type="protein sequence ID" value="CDM68098.1"/>
    <property type="molecule type" value="Genomic_DNA"/>
</dbReference>
<evidence type="ECO:0000313" key="5">
    <source>
        <dbReference type="Proteomes" id="UP000019426"/>
    </source>
</evidence>
<dbReference type="SUPFAM" id="SSF58104">
    <property type="entry name" value="Methyl-accepting chemotaxis protein (MCP) signaling domain"/>
    <property type="match status" value="1"/>
</dbReference>
<organism evidence="4 5">
    <name type="scientific">Clostridium bornimense</name>
    <dbReference type="NCBI Taxonomy" id="1216932"/>
    <lineage>
        <taxon>Bacteria</taxon>
        <taxon>Bacillati</taxon>
        <taxon>Bacillota</taxon>
        <taxon>Clostridia</taxon>
        <taxon>Eubacteriales</taxon>
        <taxon>Clostridiaceae</taxon>
        <taxon>Clostridium</taxon>
    </lineage>
</organism>